<evidence type="ECO:0000313" key="3">
    <source>
        <dbReference type="EMBL" id="AET40432.1"/>
    </source>
</evidence>
<sequence>MKTFKFHELVNKYPELRKYWVNGRYYFENNEAVALLNRMLFKDIFNVDVNDENITKDNLFPRIPGRFKYCECLVDCFLTPLNWLYGYQQFCFIDVGTGAYAVYAVLLSKMLGDAVKVIGSDIDEKSVENASNIIIKNNLQGNITLVLKDEGSNVFDLEFPNDRPVLTMCNPPFYSSRKEIEDARRIKSSGKTLLPIQGTDSELLTTGGELRFITQMIKNSMEVVSQYPIWFTTLVAKSRSLSKLVKQLEGSSVTDYYVHEFLIGTTTQWVLSWNFCNLKPLQTNKRQARFNKYLTFSSIKSRKVSTQPSIYQIKELIREKCCDRLILDIVEDSKLLIRTEHGDVWSRQYRRQNRPCGTAANVFLVETTSESCNLYWLQGSSVKIFESFNGFISRIIKCGL</sequence>
<evidence type="ECO:0008006" key="5">
    <source>
        <dbReference type="Google" id="ProtNLM"/>
    </source>
</evidence>
<dbReference type="PANTHER" id="PTHR13393:SF0">
    <property type="entry name" value="RNA N6-ADENOSINE-METHYLTRANSFERASE METTL16"/>
    <property type="match status" value="1"/>
</dbReference>
<keyword evidence="4" id="KW-1185">Reference proteome</keyword>
<dbReference type="HOGENOM" id="CLU_027534_0_1_1"/>
<gene>
    <name evidence="3" type="ordered locus">Ecym_6027</name>
</gene>
<dbReference type="KEGG" id="erc:Ecym_6027"/>
<protein>
    <recommendedName>
        <fullName evidence="5">U6 small nuclear RNA (adenine-(43)-N(6))-methyltransferase</fullName>
    </recommendedName>
</protein>
<dbReference type="InterPro" id="IPR010286">
    <property type="entry name" value="METTL16/RlmF"/>
</dbReference>
<dbReference type="STRING" id="931890.G8JUV3"/>
<dbReference type="InterPro" id="IPR029063">
    <property type="entry name" value="SAM-dependent_MTases_sf"/>
</dbReference>
<dbReference type="RefSeq" id="XP_003647249.1">
    <property type="nucleotide sequence ID" value="XM_003647201.1"/>
</dbReference>
<evidence type="ECO:0000256" key="2">
    <source>
        <dbReference type="ARBA" id="ARBA00022679"/>
    </source>
</evidence>
<dbReference type="AlphaFoldDB" id="G8JUV3"/>
<accession>G8JUV3</accession>
<keyword evidence="2" id="KW-0808">Transferase</keyword>
<dbReference type="Pfam" id="PF05971">
    <property type="entry name" value="Methyltransf_10"/>
    <property type="match status" value="1"/>
</dbReference>
<dbReference type="GO" id="GO:0070475">
    <property type="term" value="P:rRNA base methylation"/>
    <property type="evidence" value="ECO:0007669"/>
    <property type="project" value="TreeGrafter"/>
</dbReference>
<dbReference type="GO" id="GO:0005634">
    <property type="term" value="C:nucleus"/>
    <property type="evidence" value="ECO:0007669"/>
    <property type="project" value="TreeGrafter"/>
</dbReference>
<evidence type="ECO:0000313" key="4">
    <source>
        <dbReference type="Proteomes" id="UP000006790"/>
    </source>
</evidence>
<dbReference type="Gene3D" id="3.40.50.150">
    <property type="entry name" value="Vaccinia Virus protein VP39"/>
    <property type="match status" value="1"/>
</dbReference>
<evidence type="ECO:0000256" key="1">
    <source>
        <dbReference type="ARBA" id="ARBA00022603"/>
    </source>
</evidence>
<dbReference type="EMBL" id="CP002502">
    <property type="protein sequence ID" value="AET40432.1"/>
    <property type="molecule type" value="Genomic_DNA"/>
</dbReference>
<dbReference type="PANTHER" id="PTHR13393">
    <property type="entry name" value="SAM-DEPENDENT METHYLTRANSFERASE"/>
    <property type="match status" value="1"/>
</dbReference>
<proteinExistence type="predicted"/>
<organism evidence="3 4">
    <name type="scientific">Eremothecium cymbalariae (strain CBS 270.75 / DBVPG 7215 / KCTC 17166 / NRRL Y-17582)</name>
    <name type="common">Yeast</name>
    <dbReference type="NCBI Taxonomy" id="931890"/>
    <lineage>
        <taxon>Eukaryota</taxon>
        <taxon>Fungi</taxon>
        <taxon>Dikarya</taxon>
        <taxon>Ascomycota</taxon>
        <taxon>Saccharomycotina</taxon>
        <taxon>Saccharomycetes</taxon>
        <taxon>Saccharomycetales</taxon>
        <taxon>Saccharomycetaceae</taxon>
        <taxon>Eremothecium</taxon>
    </lineage>
</organism>
<dbReference type="GO" id="GO:0008168">
    <property type="term" value="F:methyltransferase activity"/>
    <property type="evidence" value="ECO:0007669"/>
    <property type="project" value="UniProtKB-KW"/>
</dbReference>
<dbReference type="OMA" id="HQGRYDF"/>
<dbReference type="InParanoid" id="G8JUV3"/>
<reference evidence="4" key="1">
    <citation type="journal article" date="2012" name="G3 (Bethesda)">
        <title>Pichia sorbitophila, an interspecies yeast hybrid reveals early steps of genome resolution following polyploidization.</title>
        <authorList>
            <person name="Leh Louis V."/>
            <person name="Despons L."/>
            <person name="Friedrich A."/>
            <person name="Martin T."/>
            <person name="Durrens P."/>
            <person name="Casaregola S."/>
            <person name="Neuveglise C."/>
            <person name="Fairhead C."/>
            <person name="Marck C."/>
            <person name="Cruz J.A."/>
            <person name="Straub M.L."/>
            <person name="Kugler V."/>
            <person name="Sacerdot C."/>
            <person name="Uzunov Z."/>
            <person name="Thierry A."/>
            <person name="Weiss S."/>
            <person name="Bleykasten C."/>
            <person name="De Montigny J."/>
            <person name="Jacques N."/>
            <person name="Jung P."/>
            <person name="Lemaire M."/>
            <person name="Mallet S."/>
            <person name="Morel G."/>
            <person name="Richard G.F."/>
            <person name="Sarkar A."/>
            <person name="Savel G."/>
            <person name="Schacherer J."/>
            <person name="Seret M.L."/>
            <person name="Talla E."/>
            <person name="Samson G."/>
            <person name="Jubin C."/>
            <person name="Poulain J."/>
            <person name="Vacherie B."/>
            <person name="Barbe V."/>
            <person name="Pelletier E."/>
            <person name="Sherman D.J."/>
            <person name="Westhof E."/>
            <person name="Weissenbach J."/>
            <person name="Baret P.V."/>
            <person name="Wincker P."/>
            <person name="Gaillardin C."/>
            <person name="Dujon B."/>
            <person name="Souciet J.L."/>
        </authorList>
    </citation>
    <scope>NUCLEOTIDE SEQUENCE [LARGE SCALE GENOMIC DNA]</scope>
    <source>
        <strain evidence="4">CBS 270.75 / DBVPG 7215 / KCTC 17166 / NRRL Y-17582</strain>
    </source>
</reference>
<name>G8JUV3_ERECY</name>
<dbReference type="Proteomes" id="UP000006790">
    <property type="component" value="Chromosome 6"/>
</dbReference>
<keyword evidence="1" id="KW-0489">Methyltransferase</keyword>
<dbReference type="eggNOG" id="KOG2912">
    <property type="taxonomic scope" value="Eukaryota"/>
</dbReference>
<dbReference type="SUPFAM" id="SSF53335">
    <property type="entry name" value="S-adenosyl-L-methionine-dependent methyltransferases"/>
    <property type="match status" value="1"/>
</dbReference>
<dbReference type="GeneID" id="11472160"/>
<dbReference type="OrthoDB" id="514248at2759"/>